<keyword evidence="2" id="KW-1185">Reference proteome</keyword>
<proteinExistence type="predicted"/>
<reference evidence="1 2" key="1">
    <citation type="submission" date="2020-05" db="EMBL/GenBank/DDBJ databases">
        <title>Draft genome of xy-202 and genomic insight in genome of the genus Peptostreptococcus.</title>
        <authorList>
            <person name="Zhang Z."/>
        </authorList>
    </citation>
    <scope>NUCLEOTIDE SEQUENCE [LARGE SCALE GENOMIC DNA]</scope>
    <source>
        <strain evidence="1 2">DSM 27025</strain>
    </source>
</reference>
<organism evidence="1 2">
    <name type="scientific">Peptostreptococcus canis</name>
    <dbReference type="NCBI Taxonomy" id="1159213"/>
    <lineage>
        <taxon>Bacteria</taxon>
        <taxon>Bacillati</taxon>
        <taxon>Bacillota</taxon>
        <taxon>Clostridia</taxon>
        <taxon>Peptostreptococcales</taxon>
        <taxon>Peptostreptococcaceae</taxon>
        <taxon>Peptostreptococcus</taxon>
    </lineage>
</organism>
<sequence>MMITVDKVYAVYNETIKYIGAYEKAKEVFGIPKLESDFLAKAGEGGDSTQEIISGNSLSKYIVIRSALKNDRKRMKDEKEGWTPNEL</sequence>
<dbReference type="Proteomes" id="UP000713904">
    <property type="component" value="Unassembled WGS sequence"/>
</dbReference>
<evidence type="ECO:0000313" key="2">
    <source>
        <dbReference type="Proteomes" id="UP000713904"/>
    </source>
</evidence>
<comment type="caution">
    <text evidence="1">The sequence shown here is derived from an EMBL/GenBank/DDBJ whole genome shotgun (WGS) entry which is preliminary data.</text>
</comment>
<protein>
    <submittedName>
        <fullName evidence="1">Uncharacterized protein</fullName>
    </submittedName>
</protein>
<accession>A0ABR6TJT3</accession>
<evidence type="ECO:0000313" key="1">
    <source>
        <dbReference type="EMBL" id="MBC2575261.1"/>
    </source>
</evidence>
<name>A0ABR6TJT3_9FIRM</name>
<dbReference type="RefSeq" id="WP_185623297.1">
    <property type="nucleotide sequence ID" value="NZ_JABGBW010000001.1"/>
</dbReference>
<dbReference type="EMBL" id="JABGBW010000001">
    <property type="protein sequence ID" value="MBC2575261.1"/>
    <property type="molecule type" value="Genomic_DNA"/>
</dbReference>
<gene>
    <name evidence="1" type="ORF">HLB29_01005</name>
</gene>